<dbReference type="Proteomes" id="UP000478052">
    <property type="component" value="Unassembled WGS sequence"/>
</dbReference>
<keyword evidence="5" id="KW-1185">Reference proteome</keyword>
<keyword evidence="2" id="KW-0328">Glycosyltransferase</keyword>
<dbReference type="Gene3D" id="3.40.50.2000">
    <property type="entry name" value="Glycogen Phosphorylase B"/>
    <property type="match status" value="1"/>
</dbReference>
<dbReference type="GO" id="GO:0008194">
    <property type="term" value="F:UDP-glycosyltransferase activity"/>
    <property type="evidence" value="ECO:0007669"/>
    <property type="project" value="InterPro"/>
</dbReference>
<dbReference type="AlphaFoldDB" id="A0A6G0XI60"/>
<dbReference type="InterPro" id="IPR002213">
    <property type="entry name" value="UDP_glucos_trans"/>
</dbReference>
<dbReference type="FunFam" id="3.40.50.2000:FF:000021">
    <property type="entry name" value="UDP-glucuronosyltransferase"/>
    <property type="match status" value="1"/>
</dbReference>
<dbReference type="OrthoDB" id="5835829at2759"/>
<evidence type="ECO:0000313" key="5">
    <source>
        <dbReference type="Proteomes" id="UP000478052"/>
    </source>
</evidence>
<dbReference type="Pfam" id="PF00201">
    <property type="entry name" value="UDPGT"/>
    <property type="match status" value="1"/>
</dbReference>
<gene>
    <name evidence="4" type="ORF">FWK35_00029186</name>
</gene>
<evidence type="ECO:0000256" key="1">
    <source>
        <dbReference type="ARBA" id="ARBA00009995"/>
    </source>
</evidence>
<reference evidence="4 5" key="1">
    <citation type="submission" date="2019-08" db="EMBL/GenBank/DDBJ databases">
        <title>Whole genome of Aphis craccivora.</title>
        <authorList>
            <person name="Voronova N.V."/>
            <person name="Shulinski R.S."/>
            <person name="Bandarenka Y.V."/>
            <person name="Zhorov D.G."/>
            <person name="Warner D."/>
        </authorList>
    </citation>
    <scope>NUCLEOTIDE SEQUENCE [LARGE SCALE GENOMIC DNA]</scope>
    <source>
        <strain evidence="4">180601</strain>
        <tissue evidence="4">Whole Body</tissue>
    </source>
</reference>
<dbReference type="PANTHER" id="PTHR48043:SF145">
    <property type="entry name" value="FI06409P-RELATED"/>
    <property type="match status" value="1"/>
</dbReference>
<protein>
    <submittedName>
        <fullName evidence="4">UDP-glucuronosyltransferase 2B37 isoform X2</fullName>
    </submittedName>
</protein>
<proteinExistence type="inferred from homology"/>
<keyword evidence="3 4" id="KW-0808">Transferase</keyword>
<dbReference type="InterPro" id="IPR050271">
    <property type="entry name" value="UDP-glycosyltransferase"/>
</dbReference>
<dbReference type="EMBL" id="VUJU01007819">
    <property type="protein sequence ID" value="KAF0739983.1"/>
    <property type="molecule type" value="Genomic_DNA"/>
</dbReference>
<evidence type="ECO:0000256" key="2">
    <source>
        <dbReference type="ARBA" id="ARBA00022676"/>
    </source>
</evidence>
<sequence length="429" mass="47915">MRAVLRALTDQGHNVTVFTSNLDGNRKGYTEVNASAEQRPPLVDVDATFLIEIVGNIQQLIPILVEETRGGCNTIYGHRLMVDILKNATTQFDLVVTEPFMSECVAFVATVLRVPMLHVVPPPIATFLERPLTGHVPNPAAAGHVLSRSGIPKTFSERFNNVMLTVLCSTLTGYNEWKYRLTDPRQYDALDLVKPSVIFTNTHFITEPSRPLTPDVVQIGGIHLTSPAPIPKDILEYIEDAPHGVIYFTFGSIVSMSSLPESIQSAFREALAKVPQKVLWKYDGEMKEKPENVMTRKWFPQLHPNVKLFISHGGISGVYEAVDAGVPILGFPFFYDQPRNIDNLVNAGMAISMDLLSVTENTLLNAVLEIINNAKYKKNARIASERFKDRPMSPAESVVYWTEYVLRHKGAPHLKSHALNLKCVKDKRE</sequence>
<dbReference type="SUPFAM" id="SSF53756">
    <property type="entry name" value="UDP-Glycosyltransferase/glycogen phosphorylase"/>
    <property type="match status" value="1"/>
</dbReference>
<comment type="similarity">
    <text evidence="1">Belongs to the UDP-glycosyltransferase family.</text>
</comment>
<dbReference type="CDD" id="cd03784">
    <property type="entry name" value="GT1_Gtf-like"/>
    <property type="match status" value="1"/>
</dbReference>
<name>A0A6G0XI60_APHCR</name>
<evidence type="ECO:0000313" key="4">
    <source>
        <dbReference type="EMBL" id="KAF0739983.1"/>
    </source>
</evidence>
<comment type="caution">
    <text evidence="4">The sequence shown here is derived from an EMBL/GenBank/DDBJ whole genome shotgun (WGS) entry which is preliminary data.</text>
</comment>
<dbReference type="PANTHER" id="PTHR48043">
    <property type="entry name" value="EG:EG0003.4 PROTEIN-RELATED"/>
    <property type="match status" value="1"/>
</dbReference>
<organism evidence="4 5">
    <name type="scientific">Aphis craccivora</name>
    <name type="common">Cowpea aphid</name>
    <dbReference type="NCBI Taxonomy" id="307492"/>
    <lineage>
        <taxon>Eukaryota</taxon>
        <taxon>Metazoa</taxon>
        <taxon>Ecdysozoa</taxon>
        <taxon>Arthropoda</taxon>
        <taxon>Hexapoda</taxon>
        <taxon>Insecta</taxon>
        <taxon>Pterygota</taxon>
        <taxon>Neoptera</taxon>
        <taxon>Paraneoptera</taxon>
        <taxon>Hemiptera</taxon>
        <taxon>Sternorrhyncha</taxon>
        <taxon>Aphidomorpha</taxon>
        <taxon>Aphidoidea</taxon>
        <taxon>Aphididae</taxon>
        <taxon>Aphidini</taxon>
        <taxon>Aphis</taxon>
        <taxon>Aphis</taxon>
    </lineage>
</organism>
<accession>A0A6G0XI60</accession>
<evidence type="ECO:0000256" key="3">
    <source>
        <dbReference type="ARBA" id="ARBA00022679"/>
    </source>
</evidence>